<dbReference type="Proteomes" id="UP001224890">
    <property type="component" value="Unassembled WGS sequence"/>
</dbReference>
<feature type="region of interest" description="Disordered" evidence="1">
    <location>
        <begin position="131"/>
        <end position="226"/>
    </location>
</feature>
<dbReference type="GeneID" id="85464538"/>
<feature type="region of interest" description="Disordered" evidence="1">
    <location>
        <begin position="83"/>
        <end position="103"/>
    </location>
</feature>
<proteinExistence type="predicted"/>
<keyword evidence="3" id="KW-1185">Reference proteome</keyword>
<protein>
    <submittedName>
        <fullName evidence="2">Uncharacterized protein</fullName>
    </submittedName>
</protein>
<sequence>MSYVRWSSIPNYKILFKDLGYTTPSEQKKIRAECKEFRDKYPAARSFKCEGLTNSYLAEHQKEIGGIVEAFLNKHAEQLWPSDEHASQHHRLQYPKDEAESFQDNNTNTFHEQENTVVAKCSARSLFDQSYDNDDSADGPSVSASEARFRTNSTRSAESSIADEAEPVPGFRASKSTAGEQPPVGEDSTRAVSTDEVLADTGPTEGTAGQLNESRLQRQREAMIRS</sequence>
<dbReference type="AlphaFoldDB" id="A0AAJ0ESR8"/>
<organism evidence="2 3">
    <name type="scientific">Colletotrichum godetiae</name>
    <dbReference type="NCBI Taxonomy" id="1209918"/>
    <lineage>
        <taxon>Eukaryota</taxon>
        <taxon>Fungi</taxon>
        <taxon>Dikarya</taxon>
        <taxon>Ascomycota</taxon>
        <taxon>Pezizomycotina</taxon>
        <taxon>Sordariomycetes</taxon>
        <taxon>Hypocreomycetidae</taxon>
        <taxon>Glomerellales</taxon>
        <taxon>Glomerellaceae</taxon>
        <taxon>Colletotrichum</taxon>
        <taxon>Colletotrichum acutatum species complex</taxon>
    </lineage>
</organism>
<name>A0AAJ0ESR8_9PEZI</name>
<evidence type="ECO:0000256" key="1">
    <source>
        <dbReference type="SAM" id="MobiDB-lite"/>
    </source>
</evidence>
<evidence type="ECO:0000313" key="3">
    <source>
        <dbReference type="Proteomes" id="UP001224890"/>
    </source>
</evidence>
<comment type="caution">
    <text evidence="2">The sequence shown here is derived from an EMBL/GenBank/DDBJ whole genome shotgun (WGS) entry which is preliminary data.</text>
</comment>
<reference evidence="2" key="1">
    <citation type="submission" date="2021-06" db="EMBL/GenBank/DDBJ databases">
        <title>Comparative genomics, transcriptomics and evolutionary studies reveal genomic signatures of adaptation to plant cell wall in hemibiotrophic fungi.</title>
        <authorList>
            <consortium name="DOE Joint Genome Institute"/>
            <person name="Baroncelli R."/>
            <person name="Diaz J.F."/>
            <person name="Benocci T."/>
            <person name="Peng M."/>
            <person name="Battaglia E."/>
            <person name="Haridas S."/>
            <person name="Andreopoulos W."/>
            <person name="Labutti K."/>
            <person name="Pangilinan J."/>
            <person name="Floch G.L."/>
            <person name="Makela M.R."/>
            <person name="Henrissat B."/>
            <person name="Grigoriev I.V."/>
            <person name="Crouch J.A."/>
            <person name="De Vries R.P."/>
            <person name="Sukno S.A."/>
            <person name="Thon M.R."/>
        </authorList>
    </citation>
    <scope>NUCLEOTIDE SEQUENCE</scope>
    <source>
        <strain evidence="2">CBS 193.32</strain>
    </source>
</reference>
<dbReference type="RefSeq" id="XP_060424588.1">
    <property type="nucleotide sequence ID" value="XM_060580012.1"/>
</dbReference>
<feature type="compositionally biased region" description="Polar residues" evidence="1">
    <location>
        <begin position="150"/>
        <end position="159"/>
    </location>
</feature>
<accession>A0AAJ0ESR8</accession>
<evidence type="ECO:0000313" key="2">
    <source>
        <dbReference type="EMBL" id="KAK1659824.1"/>
    </source>
</evidence>
<feature type="compositionally biased region" description="Basic and acidic residues" evidence="1">
    <location>
        <begin position="215"/>
        <end position="226"/>
    </location>
</feature>
<dbReference type="EMBL" id="JAHMHR010000056">
    <property type="protein sequence ID" value="KAK1659824.1"/>
    <property type="molecule type" value="Genomic_DNA"/>
</dbReference>
<gene>
    <name evidence="2" type="ORF">BDP55DRAFT_732994</name>
</gene>